<keyword evidence="1" id="KW-1133">Transmembrane helix</keyword>
<feature type="transmembrane region" description="Helical" evidence="1">
    <location>
        <begin position="126"/>
        <end position="147"/>
    </location>
</feature>
<accession>A0A7T0G1W6</accession>
<feature type="transmembrane region" description="Helical" evidence="1">
    <location>
        <begin position="154"/>
        <end position="173"/>
    </location>
</feature>
<feature type="transmembrane region" description="Helical" evidence="1">
    <location>
        <begin position="42"/>
        <end position="63"/>
    </location>
</feature>
<feature type="transmembrane region" description="Helical" evidence="1">
    <location>
        <begin position="217"/>
        <end position="242"/>
    </location>
</feature>
<proteinExistence type="predicted"/>
<reference evidence="2 3" key="1">
    <citation type="submission" date="2020-02" db="EMBL/GenBank/DDBJ databases">
        <title>Genomic and physiological characterization of two novel Nitrospinaceae genera.</title>
        <authorList>
            <person name="Mueller A.J."/>
            <person name="Jung M.-Y."/>
            <person name="Strachan C.R."/>
            <person name="Herbold C.W."/>
            <person name="Kirkegaard R.H."/>
            <person name="Daims H."/>
        </authorList>
    </citation>
    <scope>NUCLEOTIDE SEQUENCE [LARGE SCALE GENOMIC DNA]</scope>
    <source>
        <strain evidence="2">EB</strain>
    </source>
</reference>
<gene>
    <name evidence="2" type="ORF">G3M70_16475</name>
</gene>
<dbReference type="Proteomes" id="UP000594688">
    <property type="component" value="Chromosome"/>
</dbReference>
<dbReference type="EMBL" id="CP048685">
    <property type="protein sequence ID" value="QPJ63855.1"/>
    <property type="molecule type" value="Genomic_DNA"/>
</dbReference>
<evidence type="ECO:0000256" key="1">
    <source>
        <dbReference type="SAM" id="Phobius"/>
    </source>
</evidence>
<dbReference type="AlphaFoldDB" id="A0A7T0G1W6"/>
<keyword evidence="1" id="KW-0472">Membrane</keyword>
<evidence type="ECO:0000313" key="3">
    <source>
        <dbReference type="Proteomes" id="UP000594688"/>
    </source>
</evidence>
<feature type="transmembrane region" description="Helical" evidence="1">
    <location>
        <begin position="83"/>
        <end position="106"/>
    </location>
</feature>
<feature type="transmembrane region" description="Helical" evidence="1">
    <location>
        <begin position="9"/>
        <end position="30"/>
    </location>
</feature>
<dbReference type="InterPro" id="IPR011435">
    <property type="entry name" value="UmpAB"/>
</dbReference>
<dbReference type="KEGG" id="nli:G3M70_16475"/>
<name>A0A7T0G1W6_9BACT</name>
<sequence>MVKQLSKKLWASFMDVVPILIVIICFQTLIIQKPFPNLAESLFGLVLVVGGLFIFMLGLETALFPIGEKMAGQFAAKGSGPWVIFFGFALGFSTTIAEPALTVIARKAGELAVQGQAIEKSSLGNFVFWLRITIASSVGISGALGVFRIIKGWSLVHFIITGYALIISVTIFAPKEIIGIAFDAGGITTSTITVPLITALGVGLASSIRGRNPVTDGFGIIALASLLPILFVLVFGIVVYGVGG</sequence>
<keyword evidence="1" id="KW-0812">Transmembrane</keyword>
<protein>
    <submittedName>
        <fullName evidence="2">DUF1538 domain-containing protein</fullName>
    </submittedName>
</protein>
<feature type="transmembrane region" description="Helical" evidence="1">
    <location>
        <begin position="185"/>
        <end position="205"/>
    </location>
</feature>
<dbReference type="Pfam" id="PF07556">
    <property type="entry name" value="DUF1538"/>
    <property type="match status" value="1"/>
</dbReference>
<organism evidence="2 3">
    <name type="scientific">Candidatus Nitronauta litoralis</name>
    <dbReference type="NCBI Taxonomy" id="2705533"/>
    <lineage>
        <taxon>Bacteria</taxon>
        <taxon>Pseudomonadati</taxon>
        <taxon>Nitrospinota/Tectimicrobiota group</taxon>
        <taxon>Nitrospinota</taxon>
        <taxon>Nitrospinia</taxon>
        <taxon>Nitrospinales</taxon>
        <taxon>Nitrospinaceae</taxon>
        <taxon>Candidatus Nitronauta</taxon>
    </lineage>
</organism>
<evidence type="ECO:0000313" key="2">
    <source>
        <dbReference type="EMBL" id="QPJ63855.1"/>
    </source>
</evidence>